<organism evidence="1">
    <name type="scientific">Anguilla anguilla</name>
    <name type="common">European freshwater eel</name>
    <name type="synonym">Muraena anguilla</name>
    <dbReference type="NCBI Taxonomy" id="7936"/>
    <lineage>
        <taxon>Eukaryota</taxon>
        <taxon>Metazoa</taxon>
        <taxon>Chordata</taxon>
        <taxon>Craniata</taxon>
        <taxon>Vertebrata</taxon>
        <taxon>Euteleostomi</taxon>
        <taxon>Actinopterygii</taxon>
        <taxon>Neopterygii</taxon>
        <taxon>Teleostei</taxon>
        <taxon>Anguilliformes</taxon>
        <taxon>Anguillidae</taxon>
        <taxon>Anguilla</taxon>
    </lineage>
</organism>
<proteinExistence type="predicted"/>
<reference evidence="1" key="1">
    <citation type="submission" date="2014-11" db="EMBL/GenBank/DDBJ databases">
        <authorList>
            <person name="Amaro Gonzalez C."/>
        </authorList>
    </citation>
    <scope>NUCLEOTIDE SEQUENCE</scope>
</reference>
<dbReference type="EMBL" id="GBXM01009016">
    <property type="protein sequence ID" value="JAH99561.1"/>
    <property type="molecule type" value="Transcribed_RNA"/>
</dbReference>
<accession>A0A0E9XAS7</accession>
<protein>
    <submittedName>
        <fullName evidence="1">Uncharacterized protein</fullName>
    </submittedName>
</protein>
<name>A0A0E9XAS7_ANGAN</name>
<dbReference type="AlphaFoldDB" id="A0A0E9XAS7"/>
<evidence type="ECO:0000313" key="1">
    <source>
        <dbReference type="EMBL" id="JAH99561.1"/>
    </source>
</evidence>
<sequence>MQVLVTCITKQQYRGDRDRSYIKTHQIQTTIPPLASSKNSISLYKNAPE</sequence>
<reference evidence="1" key="2">
    <citation type="journal article" date="2015" name="Fish Shellfish Immunol.">
        <title>Early steps in the European eel (Anguilla anguilla)-Vibrio vulnificus interaction in the gills: Role of the RtxA13 toxin.</title>
        <authorList>
            <person name="Callol A."/>
            <person name="Pajuelo D."/>
            <person name="Ebbesson L."/>
            <person name="Teles M."/>
            <person name="MacKenzie S."/>
            <person name="Amaro C."/>
        </authorList>
    </citation>
    <scope>NUCLEOTIDE SEQUENCE</scope>
</reference>